<protein>
    <submittedName>
        <fullName evidence="6">Thioredoxin reductase protein</fullName>
        <ecNumber evidence="6">1.8.1.9</ecNumber>
    </submittedName>
</protein>
<name>U2FJR6_9MOLU</name>
<comment type="cofactor">
    <cofactor evidence="1">
        <name>FAD</name>
        <dbReference type="ChEBI" id="CHEBI:57692"/>
    </cofactor>
</comment>
<accession>U2FJR6</accession>
<comment type="caution">
    <text evidence="6">The sequence shown here is derived from an EMBL/GenBank/DDBJ whole genome shotgun (WGS) entry which is preliminary data.</text>
</comment>
<evidence type="ECO:0000313" key="7">
    <source>
        <dbReference type="Proteomes" id="UP000005707"/>
    </source>
</evidence>
<proteinExistence type="predicted"/>
<dbReference type="SUPFAM" id="SSF160996">
    <property type="entry name" value="HI0933 insert domain-like"/>
    <property type="match status" value="1"/>
</dbReference>
<reference evidence="6 7" key="2">
    <citation type="journal article" date="2013" name="PLoS ONE">
        <title>INDIGO - INtegrated Data Warehouse of MIcrobial GenOmes with Examples from the Red Sea Extremophiles.</title>
        <authorList>
            <person name="Alam I."/>
            <person name="Antunes A."/>
            <person name="Kamau A.A."/>
            <person name="Ba Alawi W."/>
            <person name="Kalkatawi M."/>
            <person name="Stingl U."/>
            <person name="Bajic V.B."/>
        </authorList>
    </citation>
    <scope>NUCLEOTIDE SEQUENCE [LARGE SCALE GENOMIC DNA]</scope>
    <source>
        <strain evidence="6 7">SSD-17B</strain>
    </source>
</reference>
<dbReference type="PANTHER" id="PTHR42887">
    <property type="entry name" value="OS12G0638800 PROTEIN"/>
    <property type="match status" value="1"/>
</dbReference>
<dbReference type="FunCoup" id="U2FJR6">
    <property type="interactions" value="219"/>
</dbReference>
<dbReference type="PRINTS" id="PR00368">
    <property type="entry name" value="FADPNR"/>
</dbReference>
<keyword evidence="3" id="KW-0274">FAD</keyword>
<dbReference type="PANTHER" id="PTHR42887:SF2">
    <property type="entry name" value="OS12G0638800 PROTEIN"/>
    <property type="match status" value="1"/>
</dbReference>
<evidence type="ECO:0000256" key="1">
    <source>
        <dbReference type="ARBA" id="ARBA00001974"/>
    </source>
</evidence>
<dbReference type="Gene3D" id="2.40.30.10">
    <property type="entry name" value="Translation factors"/>
    <property type="match status" value="1"/>
</dbReference>
<dbReference type="Pfam" id="PF22780">
    <property type="entry name" value="HI0933_like_1st"/>
    <property type="match status" value="1"/>
</dbReference>
<evidence type="ECO:0000259" key="4">
    <source>
        <dbReference type="Pfam" id="PF03486"/>
    </source>
</evidence>
<evidence type="ECO:0000256" key="3">
    <source>
        <dbReference type="ARBA" id="ARBA00022827"/>
    </source>
</evidence>
<sequence>MTKEVNTMYDVIVIGAGPSGMFAALTAAKQGKNVLLIEKNEDVGKKMRITGGGRCNITNFKDTNEFISSLPTRNGRFLYSSLNNFNPYDIYYFFESIGVPLKIEPDDKVFPVSDQSMDFIHALKKEMNTHHVTIKCNTEVLNLKLMEDHKRVITKQEIYDTKNLVIATGGKSYPHTGSSGQGHEFGIKANHTLTELFPTETPLISNDPIIASKRLQGLSFKEVQLSLLNQDNQIVKSHLHDLIFTHFGLSGPAALKLSQFVYHHLQEHRVAHVALDVLPNETNLSIIDEIKSRRQESPNKKIKNVLSNLSQSRYLEFLYEHLTINQEQKIANMSNNQIDDFVQAIKGLVINIHDVRPIKNAFVTGGGISLDEINPKTMESKLIPGLYFIGEVLDLHGYTGGYNMTIALSTGYTAGISIQ</sequence>
<dbReference type="Pfam" id="PF03486">
    <property type="entry name" value="HI0933_like"/>
    <property type="match status" value="1"/>
</dbReference>
<dbReference type="GO" id="GO:0004791">
    <property type="term" value="F:thioredoxin-disulfide reductase (NADPH) activity"/>
    <property type="evidence" value="ECO:0007669"/>
    <property type="project" value="UniProtKB-EC"/>
</dbReference>
<dbReference type="Gene3D" id="3.50.50.60">
    <property type="entry name" value="FAD/NAD(P)-binding domain"/>
    <property type="match status" value="1"/>
</dbReference>
<dbReference type="EC" id="1.8.1.9" evidence="6"/>
<dbReference type="AlphaFoldDB" id="U2FJR6"/>
<dbReference type="eggNOG" id="COG2081">
    <property type="taxonomic scope" value="Bacteria"/>
</dbReference>
<dbReference type="InterPro" id="IPR036188">
    <property type="entry name" value="FAD/NAD-bd_sf"/>
</dbReference>
<feature type="domain" description="RsdA/BaiN/AoA(So)-like insert" evidence="5">
    <location>
        <begin position="198"/>
        <end position="363"/>
    </location>
</feature>
<keyword evidence="2" id="KW-0285">Flavoprotein</keyword>
<evidence type="ECO:0000313" key="6">
    <source>
        <dbReference type="EMBL" id="ERJ13055.1"/>
    </source>
</evidence>
<dbReference type="SUPFAM" id="SSF51905">
    <property type="entry name" value="FAD/NAD(P)-binding domain"/>
    <property type="match status" value="1"/>
</dbReference>
<feature type="domain" description="RsdA/BaiN/AoA(So)-like Rossmann fold-like" evidence="4">
    <location>
        <begin position="10"/>
        <end position="415"/>
    </location>
</feature>
<dbReference type="Proteomes" id="UP000005707">
    <property type="component" value="Unassembled WGS sequence"/>
</dbReference>
<dbReference type="InParanoid" id="U2FJR6"/>
<reference evidence="6 7" key="1">
    <citation type="journal article" date="2011" name="J. Bacteriol.">
        <title>Genome sequence of Haloplasma contractile, an unusual contractile bacterium from a deep-sea anoxic brine lake.</title>
        <authorList>
            <person name="Antunes A."/>
            <person name="Alam I."/>
            <person name="El Dorry H."/>
            <person name="Siam R."/>
            <person name="Robertson A."/>
            <person name="Bajic V.B."/>
            <person name="Stingl U."/>
        </authorList>
    </citation>
    <scope>NUCLEOTIDE SEQUENCE [LARGE SCALE GENOMIC DNA]</scope>
    <source>
        <strain evidence="6 7">SSD-17B</strain>
    </source>
</reference>
<dbReference type="Gene3D" id="1.10.8.260">
    <property type="entry name" value="HI0933 insert domain-like"/>
    <property type="match status" value="1"/>
</dbReference>
<dbReference type="InterPro" id="IPR023166">
    <property type="entry name" value="BaiN-like_dom_sf"/>
</dbReference>
<keyword evidence="7" id="KW-1185">Reference proteome</keyword>
<keyword evidence="6" id="KW-0560">Oxidoreductase</keyword>
<dbReference type="InterPro" id="IPR055178">
    <property type="entry name" value="RsdA/BaiN/AoA(So)-like_dom"/>
</dbReference>
<evidence type="ECO:0000256" key="2">
    <source>
        <dbReference type="ARBA" id="ARBA00022630"/>
    </source>
</evidence>
<dbReference type="PRINTS" id="PR00411">
    <property type="entry name" value="PNDRDTASEI"/>
</dbReference>
<dbReference type="EMBL" id="AFNU02000002">
    <property type="protein sequence ID" value="ERJ13055.1"/>
    <property type="molecule type" value="Genomic_DNA"/>
</dbReference>
<evidence type="ECO:0000259" key="5">
    <source>
        <dbReference type="Pfam" id="PF22780"/>
    </source>
</evidence>
<dbReference type="NCBIfam" id="TIGR00275">
    <property type="entry name" value="aminoacetone oxidase family FAD-binding enzyme"/>
    <property type="match status" value="1"/>
</dbReference>
<dbReference type="InterPro" id="IPR004792">
    <property type="entry name" value="BaiN-like"/>
</dbReference>
<organism evidence="6 7">
    <name type="scientific">Haloplasma contractile SSD-17B</name>
    <dbReference type="NCBI Taxonomy" id="1033810"/>
    <lineage>
        <taxon>Bacteria</taxon>
        <taxon>Bacillati</taxon>
        <taxon>Mycoplasmatota</taxon>
        <taxon>Mollicutes</taxon>
        <taxon>Haloplasmatales</taxon>
        <taxon>Haloplasmataceae</taxon>
        <taxon>Haloplasma</taxon>
    </lineage>
</organism>
<dbReference type="InterPro" id="IPR057661">
    <property type="entry name" value="RsdA/BaiN/AoA(So)_Rossmann"/>
</dbReference>
<gene>
    <name evidence="6" type="ORF">HLPCO_000664</name>
</gene>